<evidence type="ECO:0000256" key="1">
    <source>
        <dbReference type="ARBA" id="ARBA00004141"/>
    </source>
</evidence>
<dbReference type="PROSITE" id="PS51751">
    <property type="entry name" value="EXPERA"/>
    <property type="match status" value="1"/>
</dbReference>
<evidence type="ECO:0000256" key="5">
    <source>
        <dbReference type="ARBA" id="ARBA00022955"/>
    </source>
</evidence>
<comment type="similarity">
    <text evidence="2">Belongs to the EBP family.</text>
</comment>
<protein>
    <recommendedName>
        <fullName evidence="15">EXPERA domain-containing protein</fullName>
    </recommendedName>
</protein>
<comment type="subcellular location">
    <subcellularLocation>
        <location evidence="1">Membrane</location>
        <topology evidence="1">Multi-pass membrane protein</topology>
    </subcellularLocation>
</comment>
<dbReference type="EMBL" id="ML220117">
    <property type="protein sequence ID" value="TGZ81810.1"/>
    <property type="molecule type" value="Genomic_DNA"/>
</dbReference>
<feature type="transmembrane region" description="Helical" evidence="14">
    <location>
        <begin position="67"/>
        <end position="85"/>
    </location>
</feature>
<keyword evidence="11" id="KW-0753">Steroid metabolism</keyword>
<dbReference type="InterPro" id="IPR007905">
    <property type="entry name" value="EBP"/>
</dbReference>
<evidence type="ECO:0000313" key="16">
    <source>
        <dbReference type="EMBL" id="TGZ81810.1"/>
    </source>
</evidence>
<evidence type="ECO:0000313" key="17">
    <source>
        <dbReference type="Proteomes" id="UP000298138"/>
    </source>
</evidence>
<dbReference type="AlphaFoldDB" id="A0A4S2MYK0"/>
<evidence type="ECO:0000256" key="2">
    <source>
        <dbReference type="ARBA" id="ARBA00008337"/>
    </source>
</evidence>
<feature type="transmembrane region" description="Helical" evidence="14">
    <location>
        <begin position="31"/>
        <end position="55"/>
    </location>
</feature>
<evidence type="ECO:0000256" key="12">
    <source>
        <dbReference type="ARBA" id="ARBA00023235"/>
    </source>
</evidence>
<feature type="transmembrane region" description="Helical" evidence="14">
    <location>
        <begin position="125"/>
        <end position="146"/>
    </location>
</feature>
<dbReference type="OrthoDB" id="58557at2759"/>
<dbReference type="Proteomes" id="UP000298138">
    <property type="component" value="Unassembled WGS sequence"/>
</dbReference>
<evidence type="ECO:0000256" key="10">
    <source>
        <dbReference type="ARBA" id="ARBA00023166"/>
    </source>
</evidence>
<keyword evidence="7" id="KW-0756">Sterol biosynthesis</keyword>
<evidence type="ECO:0000256" key="13">
    <source>
        <dbReference type="PROSITE-ProRule" id="PRU01087"/>
    </source>
</evidence>
<keyword evidence="3" id="KW-0444">Lipid biosynthesis</keyword>
<reference evidence="16 17" key="1">
    <citation type="submission" date="2019-04" db="EMBL/GenBank/DDBJ databases">
        <title>Comparative genomics and transcriptomics to analyze fruiting body development in filamentous ascomycetes.</title>
        <authorList>
            <consortium name="DOE Joint Genome Institute"/>
            <person name="Lutkenhaus R."/>
            <person name="Traeger S."/>
            <person name="Breuer J."/>
            <person name="Kuo A."/>
            <person name="Lipzen A."/>
            <person name="Pangilinan J."/>
            <person name="Dilworth D."/>
            <person name="Sandor L."/>
            <person name="Poggeler S."/>
            <person name="Barry K."/>
            <person name="Grigoriev I.V."/>
            <person name="Nowrousian M."/>
        </authorList>
    </citation>
    <scope>NUCLEOTIDE SEQUENCE [LARGE SCALE GENOMIC DNA]</scope>
    <source>
        <strain evidence="16 17">CBS 389.68</strain>
    </source>
</reference>
<feature type="domain" description="EXPERA" evidence="15">
    <location>
        <begin position="62"/>
        <end position="201"/>
    </location>
</feature>
<dbReference type="GO" id="GO:0000247">
    <property type="term" value="F:C-8 sterol isomerase activity"/>
    <property type="evidence" value="ECO:0007669"/>
    <property type="project" value="TreeGrafter"/>
</dbReference>
<evidence type="ECO:0000256" key="3">
    <source>
        <dbReference type="ARBA" id="ARBA00022516"/>
    </source>
</evidence>
<name>A0A4S2MYK0_9PEZI</name>
<dbReference type="GO" id="GO:0016126">
    <property type="term" value="P:sterol biosynthetic process"/>
    <property type="evidence" value="ECO:0007669"/>
    <property type="project" value="UniProtKB-KW"/>
</dbReference>
<evidence type="ECO:0000256" key="11">
    <source>
        <dbReference type="ARBA" id="ARBA00023221"/>
    </source>
</evidence>
<dbReference type="STRING" id="341454.A0A4S2MYK0"/>
<keyword evidence="4 13" id="KW-0812">Transmembrane</keyword>
<dbReference type="PANTHER" id="PTHR14207">
    <property type="entry name" value="STEROL ISOMERASE"/>
    <property type="match status" value="1"/>
</dbReference>
<dbReference type="GO" id="GO:0016020">
    <property type="term" value="C:membrane"/>
    <property type="evidence" value="ECO:0007669"/>
    <property type="project" value="UniProtKB-SubCell"/>
</dbReference>
<keyword evidence="8" id="KW-0443">Lipid metabolism</keyword>
<keyword evidence="6 13" id="KW-1133">Transmembrane helix</keyword>
<dbReference type="GO" id="GO:0004769">
    <property type="term" value="F:steroid Delta-isomerase activity"/>
    <property type="evidence" value="ECO:0007669"/>
    <property type="project" value="TreeGrafter"/>
</dbReference>
<keyword evidence="12" id="KW-0413">Isomerase</keyword>
<gene>
    <name evidence="16" type="ORF">EX30DRAFT_348221</name>
</gene>
<sequence length="221" mass="24967">MADPTTTIHPHPYYPTTLSLPTYAPIPYPPIVLMSFVAIPSLLAASIGYYVISALNPSSTRAQRVTTLWFLFSGLIHTNFEGYWLRHHEALVGSSDVRAVMWREYAKSDSRYLTSDGFILGVEKLTVYGIGPLCLAVYIASCFNFSWNHPLRIFVSGMHVFSVSLYLVTAGFEHTRPEPQYFWGYFVAMNVFWLIVPAVLAWQSSAKLMKAEEAAGERKRQ</sequence>
<evidence type="ECO:0000256" key="7">
    <source>
        <dbReference type="ARBA" id="ARBA00023011"/>
    </source>
</evidence>
<dbReference type="GO" id="GO:0005783">
    <property type="term" value="C:endoplasmic reticulum"/>
    <property type="evidence" value="ECO:0007669"/>
    <property type="project" value="TreeGrafter"/>
</dbReference>
<keyword evidence="5" id="KW-0752">Steroid biosynthesis</keyword>
<evidence type="ECO:0000256" key="9">
    <source>
        <dbReference type="ARBA" id="ARBA00023136"/>
    </source>
</evidence>
<evidence type="ECO:0000256" key="4">
    <source>
        <dbReference type="ARBA" id="ARBA00022692"/>
    </source>
</evidence>
<dbReference type="InterPro" id="IPR033118">
    <property type="entry name" value="EXPERA"/>
</dbReference>
<organism evidence="16 17">
    <name type="scientific">Ascodesmis nigricans</name>
    <dbReference type="NCBI Taxonomy" id="341454"/>
    <lineage>
        <taxon>Eukaryota</taxon>
        <taxon>Fungi</taxon>
        <taxon>Dikarya</taxon>
        <taxon>Ascomycota</taxon>
        <taxon>Pezizomycotina</taxon>
        <taxon>Pezizomycetes</taxon>
        <taxon>Pezizales</taxon>
        <taxon>Ascodesmidaceae</taxon>
        <taxon>Ascodesmis</taxon>
    </lineage>
</organism>
<proteinExistence type="inferred from homology"/>
<dbReference type="PANTHER" id="PTHR14207:SF0">
    <property type="entry name" value="3-BETA-HYDROXYSTEROID-DELTA(8),DELTA(7)-ISOMERASE"/>
    <property type="match status" value="1"/>
</dbReference>
<feature type="transmembrane region" description="Helical" evidence="14">
    <location>
        <begin position="182"/>
        <end position="202"/>
    </location>
</feature>
<keyword evidence="9 13" id="KW-0472">Membrane</keyword>
<evidence type="ECO:0000256" key="6">
    <source>
        <dbReference type="ARBA" id="ARBA00022989"/>
    </source>
</evidence>
<dbReference type="InParanoid" id="A0A4S2MYK0"/>
<keyword evidence="17" id="KW-1185">Reference proteome</keyword>
<evidence type="ECO:0000259" key="15">
    <source>
        <dbReference type="PROSITE" id="PS51751"/>
    </source>
</evidence>
<evidence type="ECO:0000256" key="8">
    <source>
        <dbReference type="ARBA" id="ARBA00023098"/>
    </source>
</evidence>
<feature type="transmembrane region" description="Helical" evidence="14">
    <location>
        <begin position="153"/>
        <end position="170"/>
    </location>
</feature>
<evidence type="ECO:0000256" key="14">
    <source>
        <dbReference type="SAM" id="Phobius"/>
    </source>
</evidence>
<accession>A0A4S2MYK0</accession>
<dbReference type="Pfam" id="PF05241">
    <property type="entry name" value="EBP"/>
    <property type="match status" value="1"/>
</dbReference>
<keyword evidence="10" id="KW-1207">Sterol metabolism</keyword>
<dbReference type="GO" id="GO:0047750">
    <property type="term" value="F:cholestenol delta-isomerase activity"/>
    <property type="evidence" value="ECO:0007669"/>
    <property type="project" value="InterPro"/>
</dbReference>